<keyword evidence="2" id="KW-0805">Transcription regulation</keyword>
<keyword evidence="1" id="KW-0678">Repressor</keyword>
<dbReference type="InterPro" id="IPR050109">
    <property type="entry name" value="HTH-type_TetR-like_transc_reg"/>
</dbReference>
<comment type="caution">
    <text evidence="7">The sequence shown here is derived from an EMBL/GenBank/DDBJ whole genome shotgun (WGS) entry which is preliminary data.</text>
</comment>
<dbReference type="Pfam" id="PF17932">
    <property type="entry name" value="TetR_C_24"/>
    <property type="match status" value="1"/>
</dbReference>
<dbReference type="InterPro" id="IPR036271">
    <property type="entry name" value="Tet_transcr_reg_TetR-rel_C_sf"/>
</dbReference>
<protein>
    <recommendedName>
        <fullName evidence="6">HTH tetR-type domain-containing protein</fullName>
    </recommendedName>
</protein>
<dbReference type="PANTHER" id="PTHR30055">
    <property type="entry name" value="HTH-TYPE TRANSCRIPTIONAL REGULATOR RUTR"/>
    <property type="match status" value="1"/>
</dbReference>
<evidence type="ECO:0000313" key="7">
    <source>
        <dbReference type="EMBL" id="GGJ98604.1"/>
    </source>
</evidence>
<dbReference type="RefSeq" id="WP_188983620.1">
    <property type="nucleotide sequence ID" value="NZ_BMPO01000005.1"/>
</dbReference>
<dbReference type="PANTHER" id="PTHR30055:SF175">
    <property type="entry name" value="HTH-TYPE TRANSCRIPTIONAL REPRESSOR KSTR2"/>
    <property type="match status" value="1"/>
</dbReference>
<keyword evidence="4" id="KW-0804">Transcription</keyword>
<evidence type="ECO:0000256" key="1">
    <source>
        <dbReference type="ARBA" id="ARBA00022491"/>
    </source>
</evidence>
<dbReference type="EMBL" id="BMPO01000005">
    <property type="protein sequence ID" value="GGJ98604.1"/>
    <property type="molecule type" value="Genomic_DNA"/>
</dbReference>
<evidence type="ECO:0000256" key="3">
    <source>
        <dbReference type="ARBA" id="ARBA00023125"/>
    </source>
</evidence>
<evidence type="ECO:0000259" key="6">
    <source>
        <dbReference type="PROSITE" id="PS50977"/>
    </source>
</evidence>
<gene>
    <name evidence="7" type="ORF">GCM10009304_25560</name>
</gene>
<dbReference type="InterPro" id="IPR041490">
    <property type="entry name" value="KstR2_TetR_C"/>
</dbReference>
<dbReference type="GO" id="GO:0000976">
    <property type="term" value="F:transcription cis-regulatory region binding"/>
    <property type="evidence" value="ECO:0007669"/>
    <property type="project" value="TreeGrafter"/>
</dbReference>
<reference evidence="7" key="2">
    <citation type="submission" date="2020-09" db="EMBL/GenBank/DDBJ databases">
        <authorList>
            <person name="Sun Q."/>
            <person name="Ohkuma M."/>
        </authorList>
    </citation>
    <scope>NUCLEOTIDE SEQUENCE</scope>
    <source>
        <strain evidence="7">JCM 30078</strain>
    </source>
</reference>
<evidence type="ECO:0000256" key="5">
    <source>
        <dbReference type="PROSITE-ProRule" id="PRU00335"/>
    </source>
</evidence>
<dbReference type="InterPro" id="IPR009057">
    <property type="entry name" value="Homeodomain-like_sf"/>
</dbReference>
<dbReference type="PROSITE" id="PS50977">
    <property type="entry name" value="HTH_TETR_2"/>
    <property type="match status" value="1"/>
</dbReference>
<dbReference type="Gene3D" id="1.10.10.60">
    <property type="entry name" value="Homeodomain-like"/>
    <property type="match status" value="1"/>
</dbReference>
<dbReference type="PRINTS" id="PR00455">
    <property type="entry name" value="HTHTETR"/>
</dbReference>
<feature type="domain" description="HTH tetR-type" evidence="6">
    <location>
        <begin position="11"/>
        <end position="71"/>
    </location>
</feature>
<evidence type="ECO:0000256" key="2">
    <source>
        <dbReference type="ARBA" id="ARBA00023015"/>
    </source>
</evidence>
<organism evidence="7 8">
    <name type="scientific">Pseudomonas matsuisoli</name>
    <dbReference type="NCBI Taxonomy" id="1515666"/>
    <lineage>
        <taxon>Bacteria</taxon>
        <taxon>Pseudomonadati</taxon>
        <taxon>Pseudomonadota</taxon>
        <taxon>Gammaproteobacteria</taxon>
        <taxon>Pseudomonadales</taxon>
        <taxon>Pseudomonadaceae</taxon>
        <taxon>Pseudomonas</taxon>
    </lineage>
</organism>
<dbReference type="Pfam" id="PF00440">
    <property type="entry name" value="TetR_N"/>
    <property type="match status" value="1"/>
</dbReference>
<name>A0A917PY95_9PSED</name>
<dbReference type="SUPFAM" id="SSF48498">
    <property type="entry name" value="Tetracyclin repressor-like, C-terminal domain"/>
    <property type="match status" value="1"/>
</dbReference>
<reference evidence="7" key="1">
    <citation type="journal article" date="2014" name="Int. J. Syst. Evol. Microbiol.">
        <title>Complete genome sequence of Corynebacterium casei LMG S-19264T (=DSM 44701T), isolated from a smear-ripened cheese.</title>
        <authorList>
            <consortium name="US DOE Joint Genome Institute (JGI-PGF)"/>
            <person name="Walter F."/>
            <person name="Albersmeier A."/>
            <person name="Kalinowski J."/>
            <person name="Ruckert C."/>
        </authorList>
    </citation>
    <scope>NUCLEOTIDE SEQUENCE</scope>
    <source>
        <strain evidence="7">JCM 30078</strain>
    </source>
</reference>
<keyword evidence="3 5" id="KW-0238">DNA-binding</keyword>
<dbReference type="SUPFAM" id="SSF46689">
    <property type="entry name" value="Homeodomain-like"/>
    <property type="match status" value="1"/>
</dbReference>
<evidence type="ECO:0000313" key="8">
    <source>
        <dbReference type="Proteomes" id="UP000635983"/>
    </source>
</evidence>
<keyword evidence="8" id="KW-1185">Reference proteome</keyword>
<dbReference type="AlphaFoldDB" id="A0A917PY95"/>
<evidence type="ECO:0000256" key="4">
    <source>
        <dbReference type="ARBA" id="ARBA00023163"/>
    </source>
</evidence>
<dbReference type="InterPro" id="IPR001647">
    <property type="entry name" value="HTH_TetR"/>
</dbReference>
<dbReference type="Proteomes" id="UP000635983">
    <property type="component" value="Unassembled WGS sequence"/>
</dbReference>
<sequence length="200" mass="23020">MLTAIPRDETRPVRARLMDIALRCFAEQGYHAVGLRQLASELGLRAGSLYAHIDSKESLLRDLIEDGYDQLIESARQVLYAKPRPAKPLRALIRHHLDYQTEHAAWYFLATIEARHLPREQCNEIIELQRQYAALLQEALPANPAHPNPKGMTEHMIGLLNGTPQLKPRWQEVRRLDGWEVDLEQLILRQWLRPSQSANA</sequence>
<accession>A0A917PY95</accession>
<proteinExistence type="predicted"/>
<dbReference type="GO" id="GO:0003700">
    <property type="term" value="F:DNA-binding transcription factor activity"/>
    <property type="evidence" value="ECO:0007669"/>
    <property type="project" value="TreeGrafter"/>
</dbReference>
<feature type="DNA-binding region" description="H-T-H motif" evidence="5">
    <location>
        <begin position="34"/>
        <end position="53"/>
    </location>
</feature>
<dbReference type="Gene3D" id="1.10.357.10">
    <property type="entry name" value="Tetracycline Repressor, domain 2"/>
    <property type="match status" value="1"/>
</dbReference>